<dbReference type="AlphaFoldDB" id="A0A2A9N6K5"/>
<name>A0A2A9N6K5_9AGAR</name>
<keyword evidence="2" id="KW-1185">Reference proteome</keyword>
<accession>A0A2A9N6K5</accession>
<evidence type="ECO:0000313" key="1">
    <source>
        <dbReference type="EMBL" id="PFH44758.1"/>
    </source>
</evidence>
<sequence length="177" mass="19080">MSTSGSNFSVRKVVLLITGWIGSGGRPWQKERFLLLKEVAALAGRLVQHNALINQDKTLEIINNQALTNKLSGTLNNPFHDLNNCSGDPLPNQYNGIQMRCKLTGTADLSGVITVANPVIWPGGTDADQDELWRMVTSGGDVVGGSIARIEEIPVEQPAAAPVTQMAPRNSNFPFSQ</sequence>
<reference evidence="1 2" key="1">
    <citation type="submission" date="2014-02" db="EMBL/GenBank/DDBJ databases">
        <title>Transposable element dynamics among asymbiotic and ectomycorrhizal Amanita fungi.</title>
        <authorList>
            <consortium name="DOE Joint Genome Institute"/>
            <person name="Hess J."/>
            <person name="Skrede I."/>
            <person name="Wolfe B."/>
            <person name="LaButti K."/>
            <person name="Ohm R.A."/>
            <person name="Grigoriev I.V."/>
            <person name="Pringle A."/>
        </authorList>
    </citation>
    <scope>NUCLEOTIDE SEQUENCE [LARGE SCALE GENOMIC DNA]</scope>
    <source>
        <strain evidence="1 2">SKay4041</strain>
    </source>
</reference>
<dbReference type="Proteomes" id="UP000242287">
    <property type="component" value="Unassembled WGS sequence"/>
</dbReference>
<gene>
    <name evidence="1" type="ORF">AMATHDRAFT_10957</name>
</gene>
<evidence type="ECO:0000313" key="2">
    <source>
        <dbReference type="Proteomes" id="UP000242287"/>
    </source>
</evidence>
<protein>
    <submittedName>
        <fullName evidence="1">Uncharacterized protein</fullName>
    </submittedName>
</protein>
<proteinExistence type="predicted"/>
<dbReference type="EMBL" id="KZ302922">
    <property type="protein sequence ID" value="PFH44758.1"/>
    <property type="molecule type" value="Genomic_DNA"/>
</dbReference>
<organism evidence="1 2">
    <name type="scientific">Amanita thiersii Skay4041</name>
    <dbReference type="NCBI Taxonomy" id="703135"/>
    <lineage>
        <taxon>Eukaryota</taxon>
        <taxon>Fungi</taxon>
        <taxon>Dikarya</taxon>
        <taxon>Basidiomycota</taxon>
        <taxon>Agaricomycotina</taxon>
        <taxon>Agaricomycetes</taxon>
        <taxon>Agaricomycetidae</taxon>
        <taxon>Agaricales</taxon>
        <taxon>Pluteineae</taxon>
        <taxon>Amanitaceae</taxon>
        <taxon>Amanita</taxon>
    </lineage>
</organism>